<dbReference type="GO" id="GO:0003677">
    <property type="term" value="F:DNA binding"/>
    <property type="evidence" value="ECO:0007669"/>
    <property type="project" value="InterPro"/>
</dbReference>
<dbReference type="EMBL" id="FODO01000002">
    <property type="protein sequence ID" value="SEN90234.1"/>
    <property type="molecule type" value="Genomic_DNA"/>
</dbReference>
<evidence type="ECO:0000259" key="1">
    <source>
        <dbReference type="PROSITE" id="PS50943"/>
    </source>
</evidence>
<gene>
    <name evidence="2" type="ORF">SAMN05216333_10268</name>
</gene>
<dbReference type="InterPro" id="IPR001387">
    <property type="entry name" value="Cro/C1-type_HTH"/>
</dbReference>
<dbReference type="OrthoDB" id="5951507at2"/>
<dbReference type="SUPFAM" id="SSF47413">
    <property type="entry name" value="lambda repressor-like DNA-binding domains"/>
    <property type="match status" value="1"/>
</dbReference>
<dbReference type="Gene3D" id="1.10.260.40">
    <property type="entry name" value="lambda repressor-like DNA-binding domains"/>
    <property type="match status" value="1"/>
</dbReference>
<proteinExistence type="predicted"/>
<dbReference type="InterPro" id="IPR013435">
    <property type="entry name" value="Mobile_mystery_prot_A"/>
</dbReference>
<organism evidence="2 3">
    <name type="scientific">Nitrosomonas oligotropha</name>
    <dbReference type="NCBI Taxonomy" id="42354"/>
    <lineage>
        <taxon>Bacteria</taxon>
        <taxon>Pseudomonadati</taxon>
        <taxon>Pseudomonadota</taxon>
        <taxon>Betaproteobacteria</taxon>
        <taxon>Nitrosomonadales</taxon>
        <taxon>Nitrosomonadaceae</taxon>
        <taxon>Nitrosomonas</taxon>
    </lineage>
</organism>
<dbReference type="AlphaFoldDB" id="A0A1H8KBD2"/>
<reference evidence="3" key="1">
    <citation type="submission" date="2016-10" db="EMBL/GenBank/DDBJ databases">
        <authorList>
            <person name="Varghese N."/>
            <person name="Submissions S."/>
        </authorList>
    </citation>
    <scope>NUCLEOTIDE SEQUENCE [LARGE SCALE GENOMIC DNA]</scope>
    <source>
        <strain evidence="3">Nm76</strain>
    </source>
</reference>
<dbReference type="Proteomes" id="UP000198814">
    <property type="component" value="Unassembled WGS sequence"/>
</dbReference>
<name>A0A1H8KBD2_9PROT</name>
<protein>
    <submittedName>
        <fullName evidence="2">Mobile mystery protein A</fullName>
    </submittedName>
</protein>
<evidence type="ECO:0000313" key="3">
    <source>
        <dbReference type="Proteomes" id="UP000198814"/>
    </source>
</evidence>
<dbReference type="RefSeq" id="WP_090315875.1">
    <property type="nucleotide sequence ID" value="NZ_FNOE01000003.1"/>
</dbReference>
<sequence length="154" mass="17376">MNKNQASLARKQLERRLSPLREAGIVAPPRGWIKAIREALGMTARQLAARMDASPSRIPVIEKAEVTGATTIKTLREAAEAMNCTFVYAFVPAKPLDDILRERAIQKTRKDIARLDHTMRLENQALLKSDLDDEQRRMVELILSGSLKGLWEDK</sequence>
<dbReference type="NCBIfam" id="TIGR02612">
    <property type="entry name" value="mob_myst_A"/>
    <property type="match status" value="1"/>
</dbReference>
<dbReference type="SMART" id="SM00530">
    <property type="entry name" value="HTH_XRE"/>
    <property type="match status" value="1"/>
</dbReference>
<dbReference type="Pfam" id="PF01381">
    <property type="entry name" value="HTH_3"/>
    <property type="match status" value="1"/>
</dbReference>
<evidence type="ECO:0000313" key="2">
    <source>
        <dbReference type="EMBL" id="SEN90234.1"/>
    </source>
</evidence>
<dbReference type="PROSITE" id="PS50943">
    <property type="entry name" value="HTH_CROC1"/>
    <property type="match status" value="1"/>
</dbReference>
<dbReference type="STRING" id="42354.SAMN05216333_10268"/>
<accession>A0A1H8KBD2</accession>
<keyword evidence="3" id="KW-1185">Reference proteome</keyword>
<dbReference type="InterPro" id="IPR010982">
    <property type="entry name" value="Lambda_DNA-bd_dom_sf"/>
</dbReference>
<dbReference type="CDD" id="cd00093">
    <property type="entry name" value="HTH_XRE"/>
    <property type="match status" value="1"/>
</dbReference>
<feature type="domain" description="HTH cro/C1-type" evidence="1">
    <location>
        <begin position="33"/>
        <end position="89"/>
    </location>
</feature>